<feature type="region of interest" description="Disordered" evidence="1">
    <location>
        <begin position="74"/>
        <end position="104"/>
    </location>
</feature>
<sequence>MAPSWSITSRRCVHYVSVLTMMILLGILDVKAASKKVELGSDWAEVPVPRKNMVSRSQRGGKQNGEICRRLSVVGSSPPLSPSPPEAWRELQAQSGQIVSERRP</sequence>
<evidence type="ECO:0000256" key="2">
    <source>
        <dbReference type="SAM" id="Phobius"/>
    </source>
</evidence>
<protein>
    <submittedName>
        <fullName evidence="3">Uncharacterized protein</fullName>
    </submittedName>
</protein>
<gene>
    <name evidence="3" type="ORF">PoB_004323600</name>
</gene>
<comment type="caution">
    <text evidence="3">The sequence shown here is derived from an EMBL/GenBank/DDBJ whole genome shotgun (WGS) entry which is preliminary data.</text>
</comment>
<name>A0AAV4B8G6_9GAST</name>
<keyword evidence="2" id="KW-0472">Membrane</keyword>
<evidence type="ECO:0000313" key="3">
    <source>
        <dbReference type="EMBL" id="GFO16731.1"/>
    </source>
</evidence>
<keyword evidence="4" id="KW-1185">Reference proteome</keyword>
<evidence type="ECO:0000256" key="1">
    <source>
        <dbReference type="SAM" id="MobiDB-lite"/>
    </source>
</evidence>
<dbReference type="Proteomes" id="UP000735302">
    <property type="component" value="Unassembled WGS sequence"/>
</dbReference>
<feature type="transmembrane region" description="Helical" evidence="2">
    <location>
        <begin position="12"/>
        <end position="28"/>
    </location>
</feature>
<keyword evidence="2" id="KW-1133">Transmembrane helix</keyword>
<accession>A0AAV4B8G6</accession>
<evidence type="ECO:0000313" key="4">
    <source>
        <dbReference type="Proteomes" id="UP000735302"/>
    </source>
</evidence>
<proteinExistence type="predicted"/>
<keyword evidence="2" id="KW-0812">Transmembrane</keyword>
<organism evidence="3 4">
    <name type="scientific">Plakobranchus ocellatus</name>
    <dbReference type="NCBI Taxonomy" id="259542"/>
    <lineage>
        <taxon>Eukaryota</taxon>
        <taxon>Metazoa</taxon>
        <taxon>Spiralia</taxon>
        <taxon>Lophotrochozoa</taxon>
        <taxon>Mollusca</taxon>
        <taxon>Gastropoda</taxon>
        <taxon>Heterobranchia</taxon>
        <taxon>Euthyneura</taxon>
        <taxon>Panpulmonata</taxon>
        <taxon>Sacoglossa</taxon>
        <taxon>Placobranchoidea</taxon>
        <taxon>Plakobranchidae</taxon>
        <taxon>Plakobranchus</taxon>
    </lineage>
</organism>
<dbReference type="AlphaFoldDB" id="A0AAV4B8G6"/>
<reference evidence="3 4" key="1">
    <citation type="journal article" date="2021" name="Elife">
        <title>Chloroplast acquisition without the gene transfer in kleptoplastic sea slugs, Plakobranchus ocellatus.</title>
        <authorList>
            <person name="Maeda T."/>
            <person name="Takahashi S."/>
            <person name="Yoshida T."/>
            <person name="Shimamura S."/>
            <person name="Takaki Y."/>
            <person name="Nagai Y."/>
            <person name="Toyoda A."/>
            <person name="Suzuki Y."/>
            <person name="Arimoto A."/>
            <person name="Ishii H."/>
            <person name="Satoh N."/>
            <person name="Nishiyama T."/>
            <person name="Hasebe M."/>
            <person name="Maruyama T."/>
            <person name="Minagawa J."/>
            <person name="Obokata J."/>
            <person name="Shigenobu S."/>
        </authorList>
    </citation>
    <scope>NUCLEOTIDE SEQUENCE [LARGE SCALE GENOMIC DNA]</scope>
</reference>
<dbReference type="EMBL" id="BLXT01004714">
    <property type="protein sequence ID" value="GFO16731.1"/>
    <property type="molecule type" value="Genomic_DNA"/>
</dbReference>